<evidence type="ECO:0000313" key="6">
    <source>
        <dbReference type="Proteomes" id="UP000823633"/>
    </source>
</evidence>
<dbReference type="InterPro" id="IPR000873">
    <property type="entry name" value="AMP-dep_synth/lig_dom"/>
</dbReference>
<evidence type="ECO:0000259" key="4">
    <source>
        <dbReference type="Pfam" id="PF00501"/>
    </source>
</evidence>
<accession>A0A9D9E7V0</accession>
<reference evidence="5" key="2">
    <citation type="journal article" date="2021" name="PeerJ">
        <title>Extensive microbial diversity within the chicken gut microbiome revealed by metagenomics and culture.</title>
        <authorList>
            <person name="Gilroy R."/>
            <person name="Ravi A."/>
            <person name="Getino M."/>
            <person name="Pursley I."/>
            <person name="Horton D.L."/>
            <person name="Alikhan N.F."/>
            <person name="Baker D."/>
            <person name="Gharbi K."/>
            <person name="Hall N."/>
            <person name="Watson M."/>
            <person name="Adriaenssens E.M."/>
            <person name="Foster-Nyarko E."/>
            <person name="Jarju S."/>
            <person name="Secka A."/>
            <person name="Antonio M."/>
            <person name="Oren A."/>
            <person name="Chaudhuri R.R."/>
            <person name="La Ragione R."/>
            <person name="Hildebrand F."/>
            <person name="Pallen M.J."/>
        </authorList>
    </citation>
    <scope>NUCLEOTIDE SEQUENCE</scope>
    <source>
        <strain evidence="5">11167</strain>
    </source>
</reference>
<dbReference type="GO" id="GO:0004467">
    <property type="term" value="F:long-chain fatty acid-CoA ligase activity"/>
    <property type="evidence" value="ECO:0007669"/>
    <property type="project" value="UniProtKB-EC"/>
</dbReference>
<gene>
    <name evidence="5" type="ORF">IAC42_01950</name>
</gene>
<dbReference type="Gene3D" id="3.40.50.12780">
    <property type="entry name" value="N-terminal domain of ligase-like"/>
    <property type="match status" value="1"/>
</dbReference>
<dbReference type="InterPro" id="IPR020845">
    <property type="entry name" value="AMP-binding_CS"/>
</dbReference>
<keyword evidence="2" id="KW-0175">Coiled coil</keyword>
<dbReference type="PROSITE" id="PS00455">
    <property type="entry name" value="AMP_BINDING"/>
    <property type="match status" value="1"/>
</dbReference>
<organism evidence="5 6">
    <name type="scientific">Candidatus Aphodenecus pullistercoris</name>
    <dbReference type="NCBI Taxonomy" id="2840669"/>
    <lineage>
        <taxon>Bacteria</taxon>
        <taxon>Pseudomonadati</taxon>
        <taxon>Spirochaetota</taxon>
        <taxon>Spirochaetia</taxon>
        <taxon>Spirochaetales</taxon>
        <taxon>Candidatus Aphodenecus</taxon>
    </lineage>
</organism>
<keyword evidence="3" id="KW-0812">Transmembrane</keyword>
<name>A0A9D9E7V0_9SPIR</name>
<dbReference type="GO" id="GO:0016020">
    <property type="term" value="C:membrane"/>
    <property type="evidence" value="ECO:0007669"/>
    <property type="project" value="TreeGrafter"/>
</dbReference>
<sequence length="599" mass="66430">MSEKKNRAADKAREYSFKACRRVRRDDGLVMYGMKRYTFRDFVDAVSARYGKLMCYTVYGGEDEVSFSYRYLAFKVHAISSYLLRLGVKKGDRICIYGESSPMWMMFYLGLTGIGAIAVPILPGFSGKETIVAMEDSGCIGICAQTRQFQSVADHCLDKGMLVFRLEDLMHIPSDVLSGMDKADFASAPGIDITHAKFSLRELASIPLEEDDIASIIYTSGTTGSSKGVVLTHRNILRNADRSSYEYIHVKPGMRVLSILPISHIYEFTIGQLLSMNCGLEIHFLGKPPAVSVLLPALKKIRPHVIQTVPLLIEKVYKSAVAPVIKGEGKLAKAYANPLVRGFVARLIGSRLKTTFGGKLKFFGIGGSALDKEVEDFLYRARFPYALGYGLTETSPLLAGCGPRRKDHVRTSVGKVHPDVDMVLLDKDGEGVGEIAVKGPNVTPGYYNNPELNAEAFTKDGYFRTGDLGAIVRGRLYIKGRCKTMILGPAGENIYPESIESVINNMQFVQESLVVPEGTGLLALIRIDLEAYAKSLKIDLDQAREEAKKYVLSLRGQVNKELSAQNRIDAVELQEEDFERTATQKIKRFLYPKKKEDGQ</sequence>
<dbReference type="EMBL" id="JADIMU010000014">
    <property type="protein sequence ID" value="MBO8442513.1"/>
    <property type="molecule type" value="Genomic_DNA"/>
</dbReference>
<feature type="domain" description="AMP-dependent synthetase/ligase" evidence="4">
    <location>
        <begin position="59"/>
        <end position="447"/>
    </location>
</feature>
<dbReference type="SUPFAM" id="SSF56801">
    <property type="entry name" value="Acetyl-CoA synthetase-like"/>
    <property type="match status" value="1"/>
</dbReference>
<reference evidence="5" key="1">
    <citation type="submission" date="2020-10" db="EMBL/GenBank/DDBJ databases">
        <authorList>
            <person name="Gilroy R."/>
        </authorList>
    </citation>
    <scope>NUCLEOTIDE SEQUENCE</scope>
    <source>
        <strain evidence="5">11167</strain>
    </source>
</reference>
<comment type="caution">
    <text evidence="5">The sequence shown here is derived from an EMBL/GenBank/DDBJ whole genome shotgun (WGS) entry which is preliminary data.</text>
</comment>
<dbReference type="AlphaFoldDB" id="A0A9D9E7V0"/>
<evidence type="ECO:0000313" key="5">
    <source>
        <dbReference type="EMBL" id="MBO8442513.1"/>
    </source>
</evidence>
<dbReference type="InterPro" id="IPR045851">
    <property type="entry name" value="AMP-bd_C_sf"/>
</dbReference>
<evidence type="ECO:0000256" key="3">
    <source>
        <dbReference type="SAM" id="Phobius"/>
    </source>
</evidence>
<dbReference type="Gene3D" id="3.30.300.30">
    <property type="match status" value="1"/>
</dbReference>
<dbReference type="Proteomes" id="UP000823633">
    <property type="component" value="Unassembled WGS sequence"/>
</dbReference>
<keyword evidence="3" id="KW-0472">Membrane</keyword>
<evidence type="ECO:0000256" key="1">
    <source>
        <dbReference type="ARBA" id="ARBA00024484"/>
    </source>
</evidence>
<dbReference type="Pfam" id="PF00501">
    <property type="entry name" value="AMP-binding"/>
    <property type="match status" value="1"/>
</dbReference>
<proteinExistence type="predicted"/>
<keyword evidence="3" id="KW-1133">Transmembrane helix</keyword>
<dbReference type="PANTHER" id="PTHR43272:SF52">
    <property type="entry name" value="AMP-DEPENDENT SYNTHETASE_LIGASE DOMAIN-CONTAINING PROTEIN"/>
    <property type="match status" value="1"/>
</dbReference>
<feature type="coiled-coil region" evidence="2">
    <location>
        <begin position="526"/>
        <end position="553"/>
    </location>
</feature>
<dbReference type="PANTHER" id="PTHR43272">
    <property type="entry name" value="LONG-CHAIN-FATTY-ACID--COA LIGASE"/>
    <property type="match status" value="1"/>
</dbReference>
<dbReference type="InterPro" id="IPR042099">
    <property type="entry name" value="ANL_N_sf"/>
</dbReference>
<protein>
    <submittedName>
        <fullName evidence="5">AMP-binding protein</fullName>
    </submittedName>
</protein>
<evidence type="ECO:0000256" key="2">
    <source>
        <dbReference type="SAM" id="Coils"/>
    </source>
</evidence>
<comment type="catalytic activity">
    <reaction evidence="1">
        <text>a long-chain fatty acid + ATP + CoA = a long-chain fatty acyl-CoA + AMP + diphosphate</text>
        <dbReference type="Rhea" id="RHEA:15421"/>
        <dbReference type="ChEBI" id="CHEBI:30616"/>
        <dbReference type="ChEBI" id="CHEBI:33019"/>
        <dbReference type="ChEBI" id="CHEBI:57287"/>
        <dbReference type="ChEBI" id="CHEBI:57560"/>
        <dbReference type="ChEBI" id="CHEBI:83139"/>
        <dbReference type="ChEBI" id="CHEBI:456215"/>
        <dbReference type="EC" id="6.2.1.3"/>
    </reaction>
    <physiologicalReaction direction="left-to-right" evidence="1">
        <dbReference type="Rhea" id="RHEA:15422"/>
    </physiologicalReaction>
</comment>
<feature type="transmembrane region" description="Helical" evidence="3">
    <location>
        <begin position="106"/>
        <end position="125"/>
    </location>
</feature>